<reference evidence="2 3" key="1">
    <citation type="submission" date="2013-11" db="EMBL/GenBank/DDBJ databases">
        <title>Draft genome sequence and annotation of the entomopathogenic bacterium, Xenorhabdus cabanillasi strain JM26.</title>
        <authorList>
            <person name="Gualtieri M."/>
            <person name="Ogier J.C."/>
            <person name="Pages S."/>
            <person name="Givaudan A."/>
            <person name="Gaudriault S."/>
        </authorList>
    </citation>
    <scope>NUCLEOTIDE SEQUENCE [LARGE SCALE GENOMIC DNA]</scope>
    <source>
        <strain evidence="2 3">JM26</strain>
    </source>
</reference>
<protein>
    <submittedName>
        <fullName evidence="2">Uncharacterized protein</fullName>
    </submittedName>
</protein>
<dbReference type="AlphaFoldDB" id="W1JA64"/>
<accession>W1JA64</accession>
<evidence type="ECO:0000313" key="3">
    <source>
        <dbReference type="Proteomes" id="UP000019197"/>
    </source>
</evidence>
<evidence type="ECO:0000256" key="1">
    <source>
        <dbReference type="SAM" id="Phobius"/>
    </source>
</evidence>
<gene>
    <name evidence="2" type="ORF">XCR1_790035</name>
</gene>
<sequence length="49" mass="6103">MVYPDIFCFHSSDYDTRIALYGTPVWFVILEVLWRMRKKHSKYKNREVY</sequence>
<comment type="caution">
    <text evidence="2">The sequence shown here is derived from an EMBL/GenBank/DDBJ whole genome shotgun (WGS) entry which is preliminary data.</text>
</comment>
<name>W1JA64_9GAMM</name>
<keyword evidence="1" id="KW-0472">Membrane</keyword>
<proteinExistence type="predicted"/>
<dbReference type="EMBL" id="CBXE010000474">
    <property type="protein sequence ID" value="CDL86888.1"/>
    <property type="molecule type" value="Genomic_DNA"/>
</dbReference>
<keyword evidence="1" id="KW-0812">Transmembrane</keyword>
<keyword evidence="1" id="KW-1133">Transmembrane helix</keyword>
<dbReference type="Proteomes" id="UP000019197">
    <property type="component" value="Unassembled WGS sequence"/>
</dbReference>
<evidence type="ECO:0000313" key="2">
    <source>
        <dbReference type="EMBL" id="CDL86888.1"/>
    </source>
</evidence>
<feature type="transmembrane region" description="Helical" evidence="1">
    <location>
        <begin position="18"/>
        <end position="36"/>
    </location>
</feature>
<organism evidence="2 3">
    <name type="scientific">Xenorhabdus cabanillasii JM26</name>
    <dbReference type="NCBI Taxonomy" id="1427517"/>
    <lineage>
        <taxon>Bacteria</taxon>
        <taxon>Pseudomonadati</taxon>
        <taxon>Pseudomonadota</taxon>
        <taxon>Gammaproteobacteria</taxon>
        <taxon>Enterobacterales</taxon>
        <taxon>Morganellaceae</taxon>
        <taxon>Xenorhabdus</taxon>
    </lineage>
</organism>